<proteinExistence type="predicted"/>
<dbReference type="SMART" id="SM00966">
    <property type="entry name" value="SpoVT_AbrB"/>
    <property type="match status" value="1"/>
</dbReference>
<name>A0A3B1B9Z2_9ZZZZ</name>
<dbReference type="Pfam" id="PF04014">
    <property type="entry name" value="MazE_antitoxin"/>
    <property type="match status" value="1"/>
</dbReference>
<dbReference type="AlphaFoldDB" id="A0A3B1B9Z2"/>
<protein>
    <recommendedName>
        <fullName evidence="2">SpoVT-AbrB domain-containing protein</fullName>
    </recommendedName>
</protein>
<keyword evidence="1" id="KW-0812">Transmembrane</keyword>
<dbReference type="NCBIfam" id="TIGR01439">
    <property type="entry name" value="lp_hng_hel_AbrB"/>
    <property type="match status" value="1"/>
</dbReference>
<keyword evidence="1" id="KW-1133">Transmembrane helix</keyword>
<sequence>MDFVGAPSGTKKIAQFLVGHHLGCRHIFTTIANMVIMLFTMLHFVVSEVFIMQELNIALGQNGRVVIPAKVRKSLGLKQGQHLRLHLEGQKIILEKTDGIIHKLQSRFGSIKQSLSEELIQDRRQEVIRELAQESGRKNR</sequence>
<dbReference type="InterPro" id="IPR007159">
    <property type="entry name" value="SpoVT-AbrB_dom"/>
</dbReference>
<evidence type="ECO:0000313" key="3">
    <source>
        <dbReference type="EMBL" id="VAX08794.1"/>
    </source>
</evidence>
<dbReference type="SUPFAM" id="SSF89447">
    <property type="entry name" value="AbrB/MazE/MraZ-like"/>
    <property type="match status" value="1"/>
</dbReference>
<dbReference type="Gene3D" id="2.10.260.10">
    <property type="match status" value="1"/>
</dbReference>
<organism evidence="3">
    <name type="scientific">hydrothermal vent metagenome</name>
    <dbReference type="NCBI Taxonomy" id="652676"/>
    <lineage>
        <taxon>unclassified sequences</taxon>
        <taxon>metagenomes</taxon>
        <taxon>ecological metagenomes</taxon>
    </lineage>
</organism>
<gene>
    <name evidence="3" type="ORF">MNBD_GAMMA26-1070</name>
</gene>
<dbReference type="InterPro" id="IPR037914">
    <property type="entry name" value="SpoVT-AbrB_sf"/>
</dbReference>
<accession>A0A3B1B9Z2</accession>
<dbReference type="EMBL" id="UOFX01000041">
    <property type="protein sequence ID" value="VAX08794.1"/>
    <property type="molecule type" value="Genomic_DNA"/>
</dbReference>
<keyword evidence="1" id="KW-0472">Membrane</keyword>
<evidence type="ECO:0000256" key="1">
    <source>
        <dbReference type="SAM" id="Phobius"/>
    </source>
</evidence>
<dbReference type="GO" id="GO:0003677">
    <property type="term" value="F:DNA binding"/>
    <property type="evidence" value="ECO:0007669"/>
    <property type="project" value="InterPro"/>
</dbReference>
<feature type="domain" description="SpoVT-AbrB" evidence="2">
    <location>
        <begin position="57"/>
        <end position="102"/>
    </location>
</feature>
<reference evidence="3" key="1">
    <citation type="submission" date="2018-06" db="EMBL/GenBank/DDBJ databases">
        <authorList>
            <person name="Zhirakovskaya E."/>
        </authorList>
    </citation>
    <scope>NUCLEOTIDE SEQUENCE</scope>
</reference>
<feature type="transmembrane region" description="Helical" evidence="1">
    <location>
        <begin position="27"/>
        <end position="46"/>
    </location>
</feature>
<evidence type="ECO:0000259" key="2">
    <source>
        <dbReference type="SMART" id="SM00966"/>
    </source>
</evidence>